<organism evidence="4 5">
    <name type="scientific">Tetraparma gracilis</name>
    <dbReference type="NCBI Taxonomy" id="2962635"/>
    <lineage>
        <taxon>Eukaryota</taxon>
        <taxon>Sar</taxon>
        <taxon>Stramenopiles</taxon>
        <taxon>Ochrophyta</taxon>
        <taxon>Bolidophyceae</taxon>
        <taxon>Parmales</taxon>
        <taxon>Triparmaceae</taxon>
        <taxon>Tetraparma</taxon>
    </lineage>
</organism>
<dbReference type="InterPro" id="IPR013087">
    <property type="entry name" value="Znf_C2H2_type"/>
</dbReference>
<dbReference type="EMBL" id="BRYB01003096">
    <property type="protein sequence ID" value="GMI30348.1"/>
    <property type="molecule type" value="Genomic_DNA"/>
</dbReference>
<comment type="caution">
    <text evidence="4">The sequence shown here is derived from an EMBL/GenBank/DDBJ whole genome shotgun (WGS) entry which is preliminary data.</text>
</comment>
<dbReference type="InterPro" id="IPR001680">
    <property type="entry name" value="WD40_rpt"/>
</dbReference>
<dbReference type="PROSITE" id="PS50157">
    <property type="entry name" value="ZINC_FINGER_C2H2_2"/>
    <property type="match status" value="1"/>
</dbReference>
<name>A0ABQ6MQI6_9STRA</name>
<feature type="region of interest" description="Disordered" evidence="2">
    <location>
        <begin position="577"/>
        <end position="599"/>
    </location>
</feature>
<dbReference type="SMART" id="SM00320">
    <property type="entry name" value="WD40"/>
    <property type="match status" value="3"/>
</dbReference>
<evidence type="ECO:0000259" key="3">
    <source>
        <dbReference type="PROSITE" id="PS50157"/>
    </source>
</evidence>
<dbReference type="InterPro" id="IPR015943">
    <property type="entry name" value="WD40/YVTN_repeat-like_dom_sf"/>
</dbReference>
<keyword evidence="1" id="KW-0862">Zinc</keyword>
<dbReference type="Proteomes" id="UP001165060">
    <property type="component" value="Unassembled WGS sequence"/>
</dbReference>
<protein>
    <recommendedName>
        <fullName evidence="3">C2H2-type domain-containing protein</fullName>
    </recommendedName>
</protein>
<proteinExistence type="predicted"/>
<dbReference type="SUPFAM" id="SSF50952">
    <property type="entry name" value="Soluble quinoprotein glucose dehydrogenase"/>
    <property type="match status" value="1"/>
</dbReference>
<keyword evidence="1" id="KW-0479">Metal-binding</keyword>
<dbReference type="Pfam" id="PF00400">
    <property type="entry name" value="WD40"/>
    <property type="match status" value="1"/>
</dbReference>
<gene>
    <name evidence="4" type="ORF">TeGR_g13509</name>
</gene>
<reference evidence="4 5" key="1">
    <citation type="journal article" date="2023" name="Commun. Biol.">
        <title>Genome analysis of Parmales, the sister group of diatoms, reveals the evolutionary specialization of diatoms from phago-mixotrophs to photoautotrophs.</title>
        <authorList>
            <person name="Ban H."/>
            <person name="Sato S."/>
            <person name="Yoshikawa S."/>
            <person name="Yamada K."/>
            <person name="Nakamura Y."/>
            <person name="Ichinomiya M."/>
            <person name="Sato N."/>
            <person name="Blanc-Mathieu R."/>
            <person name="Endo H."/>
            <person name="Kuwata A."/>
            <person name="Ogata H."/>
        </authorList>
    </citation>
    <scope>NUCLEOTIDE SEQUENCE [LARGE SCALE GENOMIC DNA]</scope>
</reference>
<evidence type="ECO:0000256" key="1">
    <source>
        <dbReference type="PROSITE-ProRule" id="PRU00042"/>
    </source>
</evidence>
<sequence>MVLCSACTLKQSLREPLGPCASCFPQTYAQPLYSVVDCKRSNEVTCLAWAPGFEKQTVRKMKENHDNRGNNRATTHMVRVPCTSCEENRDDDDSDARSRWTTGQDNGYDYNHDSCNDIAKEAIELDHRETLVTAHGNNMVHFWSIGDDCCCLSKWNTPKTFMCPSSQLSPETGFISFGNIESEIACLGFSKTNPDEAYRHLGLSQGRGSFDMAVPLERYRYQEHEPWPFTIKHDLDGRTAPAKYLHVVPQELGEVGTRTSVVYSADGTMVARATTGLGPGTCTVVEMSGCLAGFRGFQEPGEEEDDNVANPNGTGKVLLEFELSDSTSSSSLAFSPDGKAFAWGRDASVKVWSMSEEMWDWDSSDDSSDIMYDTYTGDLLRVLAGDRSSIECMSWNSSGRFLAAGCKGRSLEAASAKVWNLWELNSVIVARRIAVLLVVKRLREEAELARKVERALSLVEGAGADELKETINMLSDKLAASIICPKEDEPNRMAMDERLAALPDDCLRVVVSFVGWQEELGKCPGRKRIRAKEQWGRSEPGDYGLTHERPKGAGRVGRLEAMNYEEANAIRQAELAKKAADKERKRTAKARAKAEARKRSRSWVAPEVATKDRRTCNGCGVVFDSRSAMFRHIEESVECGDK</sequence>
<evidence type="ECO:0000256" key="2">
    <source>
        <dbReference type="SAM" id="MobiDB-lite"/>
    </source>
</evidence>
<evidence type="ECO:0000313" key="4">
    <source>
        <dbReference type="EMBL" id="GMI30348.1"/>
    </source>
</evidence>
<evidence type="ECO:0000313" key="5">
    <source>
        <dbReference type="Proteomes" id="UP001165060"/>
    </source>
</evidence>
<dbReference type="InterPro" id="IPR011041">
    <property type="entry name" value="Quinoprot_gluc/sorb_DH_b-prop"/>
</dbReference>
<keyword evidence="5" id="KW-1185">Reference proteome</keyword>
<feature type="domain" description="C2H2-type" evidence="3">
    <location>
        <begin position="614"/>
        <end position="642"/>
    </location>
</feature>
<keyword evidence="1" id="KW-0863">Zinc-finger</keyword>
<feature type="region of interest" description="Disordered" evidence="2">
    <location>
        <begin position="84"/>
        <end position="103"/>
    </location>
</feature>
<dbReference type="Gene3D" id="2.130.10.10">
    <property type="entry name" value="YVTN repeat-like/Quinoprotein amine dehydrogenase"/>
    <property type="match status" value="1"/>
</dbReference>
<accession>A0ABQ6MQI6</accession>